<comment type="similarity">
    <text evidence="1">Belongs to the RRM CPEB family.</text>
</comment>
<feature type="domain" description="RRM" evidence="6">
    <location>
        <begin position="293"/>
        <end position="377"/>
    </location>
</feature>
<dbReference type="Gene3D" id="3.30.70.330">
    <property type="match status" value="2"/>
</dbReference>
<evidence type="ECO:0000313" key="8">
    <source>
        <dbReference type="Proteomes" id="UP000625711"/>
    </source>
</evidence>
<dbReference type="AlphaFoldDB" id="A0A834II43"/>
<keyword evidence="4 5" id="KW-0694">RNA-binding</keyword>
<dbReference type="InterPro" id="IPR000504">
    <property type="entry name" value="RRM_dom"/>
</dbReference>
<comment type="caution">
    <text evidence="7">The sequence shown here is derived from an EMBL/GenBank/DDBJ whole genome shotgun (WGS) entry which is preliminary data.</text>
</comment>
<dbReference type="GO" id="GO:0000900">
    <property type="term" value="F:mRNA regulatory element binding translation repressor activity"/>
    <property type="evidence" value="ECO:0007669"/>
    <property type="project" value="TreeGrafter"/>
</dbReference>
<organism evidence="7 8">
    <name type="scientific">Rhynchophorus ferrugineus</name>
    <name type="common">Red palm weevil</name>
    <name type="synonym">Curculio ferrugineus</name>
    <dbReference type="NCBI Taxonomy" id="354439"/>
    <lineage>
        <taxon>Eukaryota</taxon>
        <taxon>Metazoa</taxon>
        <taxon>Ecdysozoa</taxon>
        <taxon>Arthropoda</taxon>
        <taxon>Hexapoda</taxon>
        <taxon>Insecta</taxon>
        <taxon>Pterygota</taxon>
        <taxon>Neoptera</taxon>
        <taxon>Endopterygota</taxon>
        <taxon>Coleoptera</taxon>
        <taxon>Polyphaga</taxon>
        <taxon>Cucujiformia</taxon>
        <taxon>Curculionidae</taxon>
        <taxon>Dryophthorinae</taxon>
        <taxon>Rhynchophorus</taxon>
    </lineage>
</organism>
<dbReference type="GO" id="GO:0008135">
    <property type="term" value="F:translation factor activity, RNA binding"/>
    <property type="evidence" value="ECO:0007669"/>
    <property type="project" value="TreeGrafter"/>
</dbReference>
<dbReference type="InterPro" id="IPR038446">
    <property type="entry name" value="CEBP_ZZ_sf"/>
</dbReference>
<dbReference type="GO" id="GO:0043005">
    <property type="term" value="C:neuron projection"/>
    <property type="evidence" value="ECO:0007669"/>
    <property type="project" value="TreeGrafter"/>
</dbReference>
<name>A0A834II43_RHYFE</name>
<proteinExistence type="inferred from homology"/>
<evidence type="ECO:0000256" key="4">
    <source>
        <dbReference type="ARBA" id="ARBA00022884"/>
    </source>
</evidence>
<dbReference type="InterPro" id="IPR034819">
    <property type="entry name" value="CPEB"/>
</dbReference>
<dbReference type="FunFam" id="3.30.70.330:FF:000054">
    <property type="entry name" value="Cytoplasmic polyadenylation element-binding protein 1"/>
    <property type="match status" value="1"/>
</dbReference>
<dbReference type="InterPro" id="IPR035979">
    <property type="entry name" value="RBD_domain_sf"/>
</dbReference>
<dbReference type="InterPro" id="IPR032292">
    <property type="entry name" value="CEBP1_N"/>
</dbReference>
<dbReference type="GO" id="GO:0045202">
    <property type="term" value="C:synapse"/>
    <property type="evidence" value="ECO:0007669"/>
    <property type="project" value="TreeGrafter"/>
</dbReference>
<dbReference type="EMBL" id="JAACXV010000404">
    <property type="protein sequence ID" value="KAF7278303.1"/>
    <property type="molecule type" value="Genomic_DNA"/>
</dbReference>
<sequence>MALANLLQVLPCYDYLDDLCIDVLHEHSINSLLFIRGMSDNKGETMSISDLLGLNSPRGLLNLNTSEGLCTPPASPHNMQINFDDVRHQNDSLPGFMASPVKGLQRNLSMGSAGSSPSTPTYLSKTLRSTSLSDSCGSNSPAILDNTLFIRNNSRSDSSDSEYGASINSPELTDLLNSLNINENFSRNSLNNNANNIDLDLSNLQNLQAVHALKYLQQPPALLGSLLPPYNANNNQPMLDKYVYPSSVLNSTENFQLDKAARFHRSAASVYDAVCTWSGVLPPRIDKATGYSSKVFLGGVPWDISEQCLVQAFRQFGPIKVEWPGKERHASQPKGYVYIIFESEKNVRGLLQACTSDSYNFYYKIGSKRMKSKDVQIIPWFLNDSNYTKSTSQKLDPSKTVFVGALHGMLTAQGLAKIMNDLFDGVVYAGIDTDKYKYPIGSGRVTFNNPRSYLKAVSAAFIEIKTAKFTKKVQVDPYLEDSLCTLCGVQQGPYFCRDITCFRYFCRSCWSYQHGPELRHHNPMSRNSKNNQVVSLGNNTSNLALSNGTF</sequence>
<dbReference type="PANTHER" id="PTHR12566:SF9">
    <property type="entry name" value="CYTOPLASMIC POLYADENYLATION ELEMENT-BINDING PROTEIN 1"/>
    <property type="match status" value="1"/>
</dbReference>
<keyword evidence="2" id="KW-0677">Repeat</keyword>
<dbReference type="Pfam" id="PF16367">
    <property type="entry name" value="RRM_7"/>
    <property type="match status" value="1"/>
</dbReference>
<dbReference type="GO" id="GO:0003730">
    <property type="term" value="F:mRNA 3'-UTR binding"/>
    <property type="evidence" value="ECO:0007669"/>
    <property type="project" value="InterPro"/>
</dbReference>
<dbReference type="GO" id="GO:0005634">
    <property type="term" value="C:nucleus"/>
    <property type="evidence" value="ECO:0007669"/>
    <property type="project" value="TreeGrafter"/>
</dbReference>
<accession>A0A834II43</accession>
<dbReference type="GO" id="GO:2000766">
    <property type="term" value="P:negative regulation of cytoplasmic translation"/>
    <property type="evidence" value="ECO:0007669"/>
    <property type="project" value="TreeGrafter"/>
</dbReference>
<dbReference type="CDD" id="cd12723">
    <property type="entry name" value="RRM1_CPEB1"/>
    <property type="match status" value="1"/>
</dbReference>
<dbReference type="GO" id="GO:0043022">
    <property type="term" value="F:ribosome binding"/>
    <property type="evidence" value="ECO:0007669"/>
    <property type="project" value="TreeGrafter"/>
</dbReference>
<evidence type="ECO:0000256" key="5">
    <source>
        <dbReference type="PROSITE-ProRule" id="PRU00176"/>
    </source>
</evidence>
<dbReference type="OrthoDB" id="10033548at2759"/>
<dbReference type="CDD" id="cd19757">
    <property type="entry name" value="Bbox1"/>
    <property type="match status" value="1"/>
</dbReference>
<dbReference type="InterPro" id="IPR034977">
    <property type="entry name" value="CPEB1_RRM1"/>
</dbReference>
<dbReference type="InterPro" id="IPR032296">
    <property type="entry name" value="CEBP_ZZ"/>
</dbReference>
<evidence type="ECO:0000259" key="6">
    <source>
        <dbReference type="PROSITE" id="PS50102"/>
    </source>
</evidence>
<evidence type="ECO:0000256" key="1">
    <source>
        <dbReference type="ARBA" id="ARBA00010347"/>
    </source>
</evidence>
<dbReference type="SMART" id="SM00360">
    <property type="entry name" value="RRM"/>
    <property type="match status" value="2"/>
</dbReference>
<evidence type="ECO:0000256" key="3">
    <source>
        <dbReference type="ARBA" id="ARBA00022845"/>
    </source>
</evidence>
<dbReference type="PROSITE" id="PS50102">
    <property type="entry name" value="RRM"/>
    <property type="match status" value="1"/>
</dbReference>
<reference evidence="7" key="1">
    <citation type="submission" date="2020-08" db="EMBL/GenBank/DDBJ databases">
        <title>Genome sequencing and assembly of the red palm weevil Rhynchophorus ferrugineus.</title>
        <authorList>
            <person name="Dias G.B."/>
            <person name="Bergman C.M."/>
            <person name="Manee M."/>
        </authorList>
    </citation>
    <scope>NUCLEOTIDE SEQUENCE</scope>
    <source>
        <strain evidence="7">AA-2017</strain>
        <tissue evidence="7">Whole larva</tissue>
    </source>
</reference>
<keyword evidence="8" id="KW-1185">Reference proteome</keyword>
<evidence type="ECO:0000313" key="7">
    <source>
        <dbReference type="EMBL" id="KAF7278303.1"/>
    </source>
</evidence>
<dbReference type="PANTHER" id="PTHR12566">
    <property type="entry name" value="CYTOPLASMIC POLYADENYLATION ELEMENT BINDING PROTEIN CPEB"/>
    <property type="match status" value="1"/>
</dbReference>
<dbReference type="Pfam" id="PF16366">
    <property type="entry name" value="CEBP_ZZ"/>
    <property type="match status" value="1"/>
</dbReference>
<keyword evidence="3" id="KW-0810">Translation regulation</keyword>
<dbReference type="Proteomes" id="UP000625711">
    <property type="component" value="Unassembled WGS sequence"/>
</dbReference>
<dbReference type="Gene3D" id="4.10.640.40">
    <property type="entry name" value="Cytoplasmic polyadenylation element-binding protein, ZZ domain"/>
    <property type="match status" value="1"/>
</dbReference>
<dbReference type="SUPFAM" id="SSF54928">
    <property type="entry name" value="RNA-binding domain, RBD"/>
    <property type="match status" value="1"/>
</dbReference>
<gene>
    <name evidence="7" type="ORF">GWI33_008653</name>
</gene>
<protein>
    <recommendedName>
        <fullName evidence="6">RRM domain-containing protein</fullName>
    </recommendedName>
</protein>
<dbReference type="InterPro" id="IPR012677">
    <property type="entry name" value="Nucleotide-bd_a/b_plait_sf"/>
</dbReference>
<evidence type="ECO:0000256" key="2">
    <source>
        <dbReference type="ARBA" id="ARBA00022737"/>
    </source>
</evidence>
<dbReference type="GO" id="GO:0005737">
    <property type="term" value="C:cytoplasm"/>
    <property type="evidence" value="ECO:0007669"/>
    <property type="project" value="TreeGrafter"/>
</dbReference>
<dbReference type="FunFam" id="3.30.70.330:FF:000086">
    <property type="entry name" value="Putative Cytoplasmic polyadenylation element-binding protein 1"/>
    <property type="match status" value="1"/>
</dbReference>
<dbReference type="CDD" id="cd12725">
    <property type="entry name" value="RRM2_CPEB1"/>
    <property type="match status" value="1"/>
</dbReference>
<dbReference type="Pfam" id="PF16368">
    <property type="entry name" value="CEBP1_N"/>
    <property type="match status" value="1"/>
</dbReference>